<sequence length="351" mass="39802">MFYLRFIYFSAERYSYADHLNFTIDTTIAGTDENDEPVNVLRTFVGHFLRGRSLDITDESVVLEGETTEIFVSRLNVYEDGMDELLSDTNHDYSLPLDVTFTGELALDMGGSRKEFLAAMMRQIQEKLFVQNDGENMFVLHENETAENKSHYLGAGLIFGYSMIQGGPLPCFMHDSLTNKLFGQVPYEELGRAEKQVRDGLMRFGLVELVKKRQSLLFLLRPTAVADVTYPRLVKLLKPAFSSEGSNRQIQEERSYRLFLNYLKEVAAARRDPVTLGKILMFVTCGEREPVLGYATPPSLVFSDSLPSCLPKANTCINKLTLAVGERVPADKEVMFYHFDLAFLNTHFGMV</sequence>
<comment type="caution">
    <text evidence="7">The sequence shown here is derived from an EMBL/GenBank/DDBJ whole genome shotgun (WGS) entry which is preliminary data.</text>
</comment>
<name>A0A6S7FNJ9_PARCT</name>
<proteinExistence type="predicted"/>
<protein>
    <recommendedName>
        <fullName evidence="2">HECT-type E3 ubiquitin transferase</fullName>
        <ecNumber evidence="2">2.3.2.26</ecNumber>
    </recommendedName>
</protein>
<keyword evidence="7" id="KW-0436">Ligase</keyword>
<dbReference type="InterPro" id="IPR044611">
    <property type="entry name" value="E3A/B/C-like"/>
</dbReference>
<feature type="domain" description="HECT" evidence="6">
    <location>
        <begin position="278"/>
        <end position="351"/>
    </location>
</feature>
<dbReference type="GO" id="GO:0000209">
    <property type="term" value="P:protein polyubiquitination"/>
    <property type="evidence" value="ECO:0007669"/>
    <property type="project" value="InterPro"/>
</dbReference>
<dbReference type="InterPro" id="IPR035983">
    <property type="entry name" value="Hect_E3_ubiquitin_ligase"/>
</dbReference>
<keyword evidence="3" id="KW-0808">Transferase</keyword>
<evidence type="ECO:0000256" key="3">
    <source>
        <dbReference type="ARBA" id="ARBA00022679"/>
    </source>
</evidence>
<reference evidence="7" key="1">
    <citation type="submission" date="2020-04" db="EMBL/GenBank/DDBJ databases">
        <authorList>
            <person name="Alioto T."/>
            <person name="Alioto T."/>
            <person name="Gomez Garrido J."/>
        </authorList>
    </citation>
    <scope>NUCLEOTIDE SEQUENCE</scope>
    <source>
        <strain evidence="7">A484AB</strain>
    </source>
</reference>
<dbReference type="OrthoDB" id="5974521at2759"/>
<dbReference type="InterPro" id="IPR000569">
    <property type="entry name" value="HECT_dom"/>
</dbReference>
<keyword evidence="8" id="KW-1185">Reference proteome</keyword>
<evidence type="ECO:0000313" key="8">
    <source>
        <dbReference type="Proteomes" id="UP001152795"/>
    </source>
</evidence>
<evidence type="ECO:0000256" key="5">
    <source>
        <dbReference type="PROSITE-ProRule" id="PRU00104"/>
    </source>
</evidence>
<evidence type="ECO:0000256" key="2">
    <source>
        <dbReference type="ARBA" id="ARBA00012485"/>
    </source>
</evidence>
<dbReference type="PROSITE" id="PS50237">
    <property type="entry name" value="HECT"/>
    <property type="match status" value="2"/>
</dbReference>
<dbReference type="Gene3D" id="3.30.2410.10">
    <property type="entry name" value="Hect, E3 ligase catalytic domain"/>
    <property type="match status" value="1"/>
</dbReference>
<comment type="catalytic activity">
    <reaction evidence="1">
        <text>S-ubiquitinyl-[E2 ubiquitin-conjugating enzyme]-L-cysteine + [acceptor protein]-L-lysine = [E2 ubiquitin-conjugating enzyme]-L-cysteine + N(6)-ubiquitinyl-[acceptor protein]-L-lysine.</text>
        <dbReference type="EC" id="2.3.2.26"/>
    </reaction>
</comment>
<evidence type="ECO:0000256" key="4">
    <source>
        <dbReference type="ARBA" id="ARBA00022786"/>
    </source>
</evidence>
<accession>A0A6S7FNJ9</accession>
<dbReference type="Gene3D" id="3.90.1750.10">
    <property type="entry name" value="Hect, E3 ligase catalytic domains"/>
    <property type="match status" value="1"/>
</dbReference>
<evidence type="ECO:0000259" key="6">
    <source>
        <dbReference type="PROSITE" id="PS50237"/>
    </source>
</evidence>
<comment type="caution">
    <text evidence="5">Lacks conserved residue(s) required for the propagation of feature annotation.</text>
</comment>
<organism evidence="7 8">
    <name type="scientific">Paramuricea clavata</name>
    <name type="common">Red gorgonian</name>
    <name type="synonym">Violescent sea-whip</name>
    <dbReference type="NCBI Taxonomy" id="317549"/>
    <lineage>
        <taxon>Eukaryota</taxon>
        <taxon>Metazoa</taxon>
        <taxon>Cnidaria</taxon>
        <taxon>Anthozoa</taxon>
        <taxon>Octocorallia</taxon>
        <taxon>Malacalcyonacea</taxon>
        <taxon>Plexauridae</taxon>
        <taxon>Paramuricea</taxon>
    </lineage>
</organism>
<feature type="domain" description="HECT" evidence="6">
    <location>
        <begin position="89"/>
        <end position="124"/>
    </location>
</feature>
<evidence type="ECO:0000313" key="7">
    <source>
        <dbReference type="EMBL" id="CAB3978473.1"/>
    </source>
</evidence>
<dbReference type="Proteomes" id="UP001152795">
    <property type="component" value="Unassembled WGS sequence"/>
</dbReference>
<dbReference type="EMBL" id="CACRXK020000115">
    <property type="protein sequence ID" value="CAB3978473.1"/>
    <property type="molecule type" value="Genomic_DNA"/>
</dbReference>
<dbReference type="PANTHER" id="PTHR45700">
    <property type="entry name" value="UBIQUITIN-PROTEIN LIGASE E3C"/>
    <property type="match status" value="1"/>
</dbReference>
<gene>
    <name evidence="7" type="ORF">PACLA_8A027546</name>
</gene>
<dbReference type="GO" id="GO:0061630">
    <property type="term" value="F:ubiquitin protein ligase activity"/>
    <property type="evidence" value="ECO:0007669"/>
    <property type="project" value="UniProtKB-EC"/>
</dbReference>
<keyword evidence="4 5" id="KW-0833">Ubl conjugation pathway</keyword>
<dbReference type="SUPFAM" id="SSF56204">
    <property type="entry name" value="Hect, E3 ligase catalytic domain"/>
    <property type="match status" value="1"/>
</dbReference>
<evidence type="ECO:0000256" key="1">
    <source>
        <dbReference type="ARBA" id="ARBA00000885"/>
    </source>
</evidence>
<dbReference type="GO" id="GO:0016874">
    <property type="term" value="F:ligase activity"/>
    <property type="evidence" value="ECO:0007669"/>
    <property type="project" value="UniProtKB-KW"/>
</dbReference>
<dbReference type="EC" id="2.3.2.26" evidence="2"/>
<feature type="active site" description="Glycyl thioester intermediate" evidence="5">
    <location>
        <position position="316"/>
    </location>
</feature>
<dbReference type="AlphaFoldDB" id="A0A6S7FNJ9"/>